<dbReference type="GeneID" id="36394592"/>
<reference evidence="1 2" key="3">
    <citation type="journal article" date="2017" name="Mol. Plant Pathol.">
        <title>A gapless genome sequence of the fungus Botrytis cinerea.</title>
        <authorList>
            <person name="Van Kan J.A."/>
            <person name="Stassen J.H."/>
            <person name="Mosbach A."/>
            <person name="Van Der Lee T.A."/>
            <person name="Faino L."/>
            <person name="Farmer A.D."/>
            <person name="Papasotiriou D.G."/>
            <person name="Zhou S."/>
            <person name="Seidl M.F."/>
            <person name="Cottam E."/>
            <person name="Edel D."/>
            <person name="Hahn M."/>
            <person name="Schwartz D.C."/>
            <person name="Dietrich R.A."/>
            <person name="Widdison S."/>
            <person name="Scalliet G."/>
        </authorList>
    </citation>
    <scope>NUCLEOTIDE SEQUENCE [LARGE SCALE GENOMIC DNA]</scope>
    <source>
        <strain evidence="1 2">B05.10</strain>
    </source>
</reference>
<reference evidence="1 2" key="2">
    <citation type="journal article" date="2012" name="Eukaryot. Cell">
        <title>Genome update of Botrytis cinerea strains B05.10 and T4.</title>
        <authorList>
            <person name="Staats M."/>
            <person name="van Kan J.A."/>
        </authorList>
    </citation>
    <scope>NUCLEOTIDE SEQUENCE [LARGE SCALE GENOMIC DNA]</scope>
    <source>
        <strain evidence="1 2">B05.10</strain>
    </source>
</reference>
<dbReference type="VEuPathDB" id="FungiDB:Bcin10g04740"/>
<dbReference type="AlphaFoldDB" id="A0A384JV75"/>
<keyword evidence="2" id="KW-1185">Reference proteome</keyword>
<evidence type="ECO:0000313" key="1">
    <source>
        <dbReference type="EMBL" id="ATZ54473.1"/>
    </source>
</evidence>
<accession>A0A384JV75</accession>
<dbReference type="KEGG" id="bfu:BCIN_10g04740"/>
<gene>
    <name evidence="1" type="ORF">BCIN_10g04740</name>
</gene>
<evidence type="ECO:0000313" key="2">
    <source>
        <dbReference type="Proteomes" id="UP000001798"/>
    </source>
</evidence>
<reference evidence="1 2" key="1">
    <citation type="journal article" date="2011" name="PLoS Genet.">
        <title>Genomic analysis of the necrotrophic fungal pathogens Sclerotinia sclerotiorum and Botrytis cinerea.</title>
        <authorList>
            <person name="Amselem J."/>
            <person name="Cuomo C.A."/>
            <person name="van Kan J.A."/>
            <person name="Viaud M."/>
            <person name="Benito E.P."/>
            <person name="Couloux A."/>
            <person name="Coutinho P.M."/>
            <person name="de Vries R.P."/>
            <person name="Dyer P.S."/>
            <person name="Fillinger S."/>
            <person name="Fournier E."/>
            <person name="Gout L."/>
            <person name="Hahn M."/>
            <person name="Kohn L."/>
            <person name="Lapalu N."/>
            <person name="Plummer K.M."/>
            <person name="Pradier J.M."/>
            <person name="Quevillon E."/>
            <person name="Sharon A."/>
            <person name="Simon A."/>
            <person name="ten Have A."/>
            <person name="Tudzynski B."/>
            <person name="Tudzynski P."/>
            <person name="Wincker P."/>
            <person name="Andrew M."/>
            <person name="Anthouard V."/>
            <person name="Beever R.E."/>
            <person name="Beffa R."/>
            <person name="Benoit I."/>
            <person name="Bouzid O."/>
            <person name="Brault B."/>
            <person name="Chen Z."/>
            <person name="Choquer M."/>
            <person name="Collemare J."/>
            <person name="Cotton P."/>
            <person name="Danchin E.G."/>
            <person name="Da Silva C."/>
            <person name="Gautier A."/>
            <person name="Giraud C."/>
            <person name="Giraud T."/>
            <person name="Gonzalez C."/>
            <person name="Grossetete S."/>
            <person name="Guldener U."/>
            <person name="Henrissat B."/>
            <person name="Howlett B.J."/>
            <person name="Kodira C."/>
            <person name="Kretschmer M."/>
            <person name="Lappartient A."/>
            <person name="Leroch M."/>
            <person name="Levis C."/>
            <person name="Mauceli E."/>
            <person name="Neuveglise C."/>
            <person name="Oeser B."/>
            <person name="Pearson M."/>
            <person name="Poulain J."/>
            <person name="Poussereau N."/>
            <person name="Quesneville H."/>
            <person name="Rascle C."/>
            <person name="Schumacher J."/>
            <person name="Segurens B."/>
            <person name="Sexton A."/>
            <person name="Silva E."/>
            <person name="Sirven C."/>
            <person name="Soanes D.M."/>
            <person name="Talbot N.J."/>
            <person name="Templeton M."/>
            <person name="Yandava C."/>
            <person name="Yarden O."/>
            <person name="Zeng Q."/>
            <person name="Rollins J.A."/>
            <person name="Lebrun M.H."/>
            <person name="Dickman M."/>
        </authorList>
    </citation>
    <scope>NUCLEOTIDE SEQUENCE [LARGE SCALE GENOMIC DNA]</scope>
    <source>
        <strain evidence="1 2">B05.10</strain>
    </source>
</reference>
<dbReference type="RefSeq" id="XP_024551438.1">
    <property type="nucleotide sequence ID" value="XM_024695644.1"/>
</dbReference>
<name>A0A384JV75_BOTFB</name>
<dbReference type="EMBL" id="CP009814">
    <property type="protein sequence ID" value="ATZ54473.1"/>
    <property type="molecule type" value="Genomic_DNA"/>
</dbReference>
<organism evidence="1 2">
    <name type="scientific">Botryotinia fuckeliana (strain B05.10)</name>
    <name type="common">Noble rot fungus</name>
    <name type="synonym">Botrytis cinerea</name>
    <dbReference type="NCBI Taxonomy" id="332648"/>
    <lineage>
        <taxon>Eukaryota</taxon>
        <taxon>Fungi</taxon>
        <taxon>Dikarya</taxon>
        <taxon>Ascomycota</taxon>
        <taxon>Pezizomycotina</taxon>
        <taxon>Leotiomycetes</taxon>
        <taxon>Helotiales</taxon>
        <taxon>Sclerotiniaceae</taxon>
        <taxon>Botrytis</taxon>
    </lineage>
</organism>
<dbReference type="Proteomes" id="UP000001798">
    <property type="component" value="Chromosome 10"/>
</dbReference>
<protein>
    <submittedName>
        <fullName evidence="1">Uncharacterized protein</fullName>
    </submittedName>
</protein>
<sequence>MENAIATRTSFAPREKFTSPGNHAAHAADAFADAQMVLETDSKTEIGRVISGKREQFKLTCLVAPETVIKFASVWNDLYFIKFIQLLNLYQDLKMWHHEGIGI</sequence>
<dbReference type="OrthoDB" id="3539435at2759"/>
<proteinExistence type="predicted"/>